<feature type="non-terminal residue" evidence="2">
    <location>
        <position position="1"/>
    </location>
</feature>
<evidence type="ECO:0000256" key="1">
    <source>
        <dbReference type="SAM" id="MobiDB-lite"/>
    </source>
</evidence>
<feature type="region of interest" description="Disordered" evidence="1">
    <location>
        <begin position="1"/>
        <end position="75"/>
    </location>
</feature>
<feature type="compositionally biased region" description="Basic and acidic residues" evidence="1">
    <location>
        <begin position="1"/>
        <end position="42"/>
    </location>
</feature>
<accession>A0ABV3URW5</accession>
<organism evidence="2 3">
    <name type="scientific">Serratia quinivorans</name>
    <dbReference type="NCBI Taxonomy" id="137545"/>
    <lineage>
        <taxon>Bacteria</taxon>
        <taxon>Pseudomonadati</taxon>
        <taxon>Pseudomonadota</taxon>
        <taxon>Gammaproteobacteria</taxon>
        <taxon>Enterobacterales</taxon>
        <taxon>Yersiniaceae</taxon>
        <taxon>Serratia</taxon>
    </lineage>
</organism>
<feature type="compositionally biased region" description="Basic and acidic residues" evidence="1">
    <location>
        <begin position="66"/>
        <end position="75"/>
    </location>
</feature>
<protein>
    <submittedName>
        <fullName evidence="2">Uncharacterized protein</fullName>
    </submittedName>
</protein>
<evidence type="ECO:0000313" key="3">
    <source>
        <dbReference type="Proteomes" id="UP001558101"/>
    </source>
</evidence>
<gene>
    <name evidence="2" type="ORF">AB4M04_25655</name>
</gene>
<proteinExistence type="predicted"/>
<dbReference type="Proteomes" id="UP001558101">
    <property type="component" value="Unassembled WGS sequence"/>
</dbReference>
<comment type="caution">
    <text evidence="2">The sequence shown here is derived from an EMBL/GenBank/DDBJ whole genome shotgun (WGS) entry which is preliminary data.</text>
</comment>
<evidence type="ECO:0000313" key="2">
    <source>
        <dbReference type="EMBL" id="MEX3175446.1"/>
    </source>
</evidence>
<sequence length="75" mass="8809">KREEKKEEGEVKKKGREEREAEDKQKGSQRVERRGKKNERGKEKHRLMRRIRQEDAKVGNAGGIKGELKAGHQHH</sequence>
<dbReference type="EMBL" id="JBFQXQ010000031">
    <property type="protein sequence ID" value="MEX3175446.1"/>
    <property type="molecule type" value="Genomic_DNA"/>
</dbReference>
<name>A0ABV3URW5_9GAMM</name>
<keyword evidence="3" id="KW-1185">Reference proteome</keyword>
<reference evidence="2 3" key="1">
    <citation type="submission" date="2024-07" db="EMBL/GenBank/DDBJ databases">
        <title>Genomes of novel Serratia strains from suburban soil.</title>
        <authorList>
            <person name="Markert E.X."/>
            <person name="Severe K."/>
            <person name="Severe L."/>
            <person name="Twing K.I."/>
            <person name="Ward L.M."/>
        </authorList>
    </citation>
    <scope>NUCLEOTIDE SEQUENCE [LARGE SCALE GENOMIC DNA]</scope>
    <source>
        <strain evidence="2 3">3C-UT</strain>
    </source>
</reference>